<feature type="transmembrane region" description="Helical" evidence="4">
    <location>
        <begin position="380"/>
        <end position="408"/>
    </location>
</feature>
<dbReference type="SMART" id="SM00342">
    <property type="entry name" value="HTH_ARAC"/>
    <property type="match status" value="1"/>
</dbReference>
<evidence type="ECO:0000256" key="3">
    <source>
        <dbReference type="ARBA" id="ARBA00023163"/>
    </source>
</evidence>
<dbReference type="PANTHER" id="PTHR43280:SF29">
    <property type="entry name" value="ARAC-FAMILY TRANSCRIPTIONAL REGULATOR"/>
    <property type="match status" value="1"/>
</dbReference>
<sequence>MKIRNYSHSLILVSALLSLLSPKIITADPISITTSTPDTLNISSQAEYRYRGTAVVGCSDRGLEKVRKLEWHTNPIPNTLRVRKTNFGNWLRFTFKNETGNDVDKRLVFFSTNLSRIEFCAFSSEGRFERDFYVQSEDKNFRGYLVPRFPSFPIRLRSGETKTFYYYFYSTEDITYANFPVKVQGQSTMEKGESVRGASVIFIFLLTIFTWVLGMIYWIRRKKAVFPALHAYILISLFFFYFLHIKSFALFWGVSGRITEYPYFLFQTVSYISLFPFFLSVERIWNGKQKGNWISLSALLFGFSFLLIPVSEPVFEYRILILAGASALTIYFFIKSHRSILGSGRPTVIVYLFSWTVFFLLNSAKSLYHFDFYPYNEIAIFSVVFFAPFHMFISNYCLFSIGAEGYFYSEPSKSGNRKSTVSSLEVGSLVSRILTMIQEDKIFLKNSLKEEHLAKELGIGIHQLSEIINVEFKTNFPTLMNQYRIEEAKKLLLLTPKLSIAEVRVKSGFSSKSAFNLEFKKLTGFSPNGYRQFNGYRINREDSLKESS</sequence>
<proteinExistence type="predicted"/>
<keyword evidence="1" id="KW-0805">Transcription regulation</keyword>
<name>A0ABX4YFW7_9LEPT</name>
<dbReference type="RefSeq" id="WP_020988027.1">
    <property type="nucleotide sequence ID" value="NZ_MCRM02000018.1"/>
</dbReference>
<feature type="signal peptide" evidence="5">
    <location>
        <begin position="1"/>
        <end position="27"/>
    </location>
</feature>
<keyword evidence="5" id="KW-0732">Signal</keyword>
<feature type="transmembrane region" description="Helical" evidence="4">
    <location>
        <begin position="231"/>
        <end position="255"/>
    </location>
</feature>
<feature type="transmembrane region" description="Helical" evidence="4">
    <location>
        <begin position="317"/>
        <end position="334"/>
    </location>
</feature>
<evidence type="ECO:0000256" key="2">
    <source>
        <dbReference type="ARBA" id="ARBA00023125"/>
    </source>
</evidence>
<feature type="transmembrane region" description="Helical" evidence="4">
    <location>
        <begin position="197"/>
        <end position="219"/>
    </location>
</feature>
<organism evidence="7 8">
    <name type="scientific">Leptospira inadai serovar Lyme</name>
    <dbReference type="NCBI Taxonomy" id="293084"/>
    <lineage>
        <taxon>Bacteria</taxon>
        <taxon>Pseudomonadati</taxon>
        <taxon>Spirochaetota</taxon>
        <taxon>Spirochaetia</taxon>
        <taxon>Leptospirales</taxon>
        <taxon>Leptospiraceae</taxon>
        <taxon>Leptospira</taxon>
    </lineage>
</organism>
<feature type="transmembrane region" description="Helical" evidence="4">
    <location>
        <begin position="293"/>
        <end position="311"/>
    </location>
</feature>
<dbReference type="PANTHER" id="PTHR43280">
    <property type="entry name" value="ARAC-FAMILY TRANSCRIPTIONAL REGULATOR"/>
    <property type="match status" value="1"/>
</dbReference>
<gene>
    <name evidence="7" type="ORF">BES34_015510</name>
</gene>
<protein>
    <submittedName>
        <fullName evidence="7">Transcriptional regulator</fullName>
    </submittedName>
</protein>
<evidence type="ECO:0000256" key="4">
    <source>
        <dbReference type="SAM" id="Phobius"/>
    </source>
</evidence>
<evidence type="ECO:0000259" key="6">
    <source>
        <dbReference type="PROSITE" id="PS01124"/>
    </source>
</evidence>
<evidence type="ECO:0000313" key="7">
    <source>
        <dbReference type="EMBL" id="PNV74099.1"/>
    </source>
</evidence>
<dbReference type="Pfam" id="PF07696">
    <property type="entry name" value="7TMR-DISMED2"/>
    <property type="match status" value="1"/>
</dbReference>
<feature type="chain" id="PRO_5047426758" evidence="5">
    <location>
        <begin position="28"/>
        <end position="548"/>
    </location>
</feature>
<dbReference type="SUPFAM" id="SSF46689">
    <property type="entry name" value="Homeodomain-like"/>
    <property type="match status" value="1"/>
</dbReference>
<feature type="domain" description="HTH araC/xylS-type" evidence="6">
    <location>
        <begin position="431"/>
        <end position="533"/>
    </location>
</feature>
<keyword evidence="4" id="KW-0472">Membrane</keyword>
<keyword evidence="4" id="KW-1133">Transmembrane helix</keyword>
<dbReference type="Gene3D" id="1.10.10.60">
    <property type="entry name" value="Homeodomain-like"/>
    <property type="match status" value="1"/>
</dbReference>
<dbReference type="Pfam" id="PF12833">
    <property type="entry name" value="HTH_18"/>
    <property type="match status" value="1"/>
</dbReference>
<feature type="transmembrane region" description="Helical" evidence="4">
    <location>
        <begin position="261"/>
        <end position="281"/>
    </location>
</feature>
<keyword evidence="8" id="KW-1185">Reference proteome</keyword>
<comment type="caution">
    <text evidence="7">The sequence shown here is derived from an EMBL/GenBank/DDBJ whole genome shotgun (WGS) entry which is preliminary data.</text>
</comment>
<dbReference type="InterPro" id="IPR011622">
    <property type="entry name" value="7TMR_DISM_rcpt_extracell_dom2"/>
</dbReference>
<dbReference type="Proteomes" id="UP000094669">
    <property type="component" value="Unassembled WGS sequence"/>
</dbReference>
<feature type="transmembrane region" description="Helical" evidence="4">
    <location>
        <begin position="346"/>
        <end position="368"/>
    </location>
</feature>
<evidence type="ECO:0000256" key="1">
    <source>
        <dbReference type="ARBA" id="ARBA00023015"/>
    </source>
</evidence>
<dbReference type="PROSITE" id="PS01124">
    <property type="entry name" value="HTH_ARAC_FAMILY_2"/>
    <property type="match status" value="1"/>
</dbReference>
<evidence type="ECO:0000256" key="5">
    <source>
        <dbReference type="SAM" id="SignalP"/>
    </source>
</evidence>
<dbReference type="InterPro" id="IPR018060">
    <property type="entry name" value="HTH_AraC"/>
</dbReference>
<keyword evidence="3" id="KW-0804">Transcription</keyword>
<keyword evidence="4" id="KW-0812">Transmembrane</keyword>
<keyword evidence="2" id="KW-0238">DNA-binding</keyword>
<dbReference type="EMBL" id="MCRM02000018">
    <property type="protein sequence ID" value="PNV74099.1"/>
    <property type="molecule type" value="Genomic_DNA"/>
</dbReference>
<reference evidence="7" key="1">
    <citation type="submission" date="2018-01" db="EMBL/GenBank/DDBJ databases">
        <title>Genomic characterization of Leptospira inadai serogroup Lyme isolated from captured rat in Brazil and comparative analysis with human reference strain.</title>
        <authorList>
            <person name="Moreno L.Z."/>
            <person name="Loureiro A.P."/>
            <person name="Miraglia F."/>
            <person name="Kremer F.S."/>
            <person name="Eslabao M.R."/>
            <person name="Dellagostin O.A."/>
            <person name="Lilenbaum W."/>
            <person name="Moreno A.M."/>
        </authorList>
    </citation>
    <scope>NUCLEOTIDE SEQUENCE [LARGE SCALE GENOMIC DNA]</scope>
    <source>
        <strain evidence="7">M34/99</strain>
    </source>
</reference>
<evidence type="ECO:0000313" key="8">
    <source>
        <dbReference type="Proteomes" id="UP000094669"/>
    </source>
</evidence>
<dbReference type="InterPro" id="IPR009057">
    <property type="entry name" value="Homeodomain-like_sf"/>
</dbReference>
<accession>A0ABX4YFW7</accession>